<dbReference type="PIRSF" id="PIRSF030771">
    <property type="entry name" value="UCP030771"/>
    <property type="match status" value="1"/>
</dbReference>
<dbReference type="RefSeq" id="WP_034380619.1">
    <property type="nucleotide sequence ID" value="NZ_AWTN01000095.1"/>
</dbReference>
<dbReference type="Pfam" id="PF09956">
    <property type="entry name" value="Phage_cement_2"/>
    <property type="match status" value="1"/>
</dbReference>
<reference evidence="1 2" key="1">
    <citation type="submission" date="2013-09" db="EMBL/GenBank/DDBJ databases">
        <title>High correlation between genotypes and phenotypes of environmental bacteria Comamonas testosteroni strains.</title>
        <authorList>
            <person name="Liu L."/>
            <person name="Zhu W."/>
            <person name="Xia X."/>
            <person name="Xu B."/>
            <person name="Luo M."/>
            <person name="Wang G."/>
        </authorList>
    </citation>
    <scope>NUCLEOTIDE SEQUENCE [LARGE SCALE GENOMIC DNA]</scope>
    <source>
        <strain evidence="1 2">JL14</strain>
    </source>
</reference>
<proteinExistence type="predicted"/>
<protein>
    <recommendedName>
        <fullName evidence="3">DUF2190 family protein</fullName>
    </recommendedName>
</protein>
<dbReference type="AlphaFoldDB" id="A0A0E3BJ02"/>
<dbReference type="InterPro" id="IPR011231">
    <property type="entry name" value="Phage_VT1-Sakai_H0018"/>
</dbReference>
<evidence type="ECO:0008006" key="3">
    <source>
        <dbReference type="Google" id="ProtNLM"/>
    </source>
</evidence>
<evidence type="ECO:0000313" key="1">
    <source>
        <dbReference type="EMBL" id="KGG90704.1"/>
    </source>
</evidence>
<gene>
    <name evidence="1" type="ORF">P245_15535</name>
</gene>
<dbReference type="EMBL" id="AWTN01000095">
    <property type="protein sequence ID" value="KGG90704.1"/>
    <property type="molecule type" value="Genomic_DNA"/>
</dbReference>
<sequence length="114" mass="11118">MKNYVQAGSIVTLIPAVAVASGVGYLAGAALFGVATGDVAANEEGEFKTDGVVDIAKTSALAVSVGDRLFWDAANKCVNKTAAAQLCVGVAIAAAANGAATVAMKLGTYAAPAA</sequence>
<evidence type="ECO:0000313" key="2">
    <source>
        <dbReference type="Proteomes" id="UP000029567"/>
    </source>
</evidence>
<organism evidence="1 2">
    <name type="scientific">Comamonas thiooxydans</name>
    <dbReference type="NCBI Taxonomy" id="363952"/>
    <lineage>
        <taxon>Bacteria</taxon>
        <taxon>Pseudomonadati</taxon>
        <taxon>Pseudomonadota</taxon>
        <taxon>Betaproteobacteria</taxon>
        <taxon>Burkholderiales</taxon>
        <taxon>Comamonadaceae</taxon>
        <taxon>Comamonas</taxon>
    </lineage>
</organism>
<comment type="caution">
    <text evidence="1">The sequence shown here is derived from an EMBL/GenBank/DDBJ whole genome shotgun (WGS) entry which is preliminary data.</text>
</comment>
<dbReference type="Proteomes" id="UP000029567">
    <property type="component" value="Unassembled WGS sequence"/>
</dbReference>
<accession>A0A0E3BJ02</accession>
<name>A0A0E3BJ02_9BURK</name>